<evidence type="ECO:0000313" key="4">
    <source>
        <dbReference type="EMBL" id="OCH76537.1"/>
    </source>
</evidence>
<dbReference type="GO" id="GO:0016779">
    <property type="term" value="F:nucleotidyltransferase activity"/>
    <property type="evidence" value="ECO:0007669"/>
    <property type="project" value="UniProtKB-KW"/>
</dbReference>
<dbReference type="GO" id="GO:0005829">
    <property type="term" value="C:cytosol"/>
    <property type="evidence" value="ECO:0007669"/>
    <property type="project" value="TreeGrafter"/>
</dbReference>
<evidence type="ECO:0000313" key="5">
    <source>
        <dbReference type="Proteomes" id="UP000093173"/>
    </source>
</evidence>
<dbReference type="GO" id="GO:0008641">
    <property type="term" value="F:ubiquitin-like modifier activating enzyme activity"/>
    <property type="evidence" value="ECO:0007669"/>
    <property type="project" value="InterPro"/>
</dbReference>
<evidence type="ECO:0000256" key="2">
    <source>
        <dbReference type="SAM" id="Phobius"/>
    </source>
</evidence>
<feature type="transmembrane region" description="Helical" evidence="2">
    <location>
        <begin position="32"/>
        <end position="58"/>
    </location>
</feature>
<protein>
    <submittedName>
        <fullName evidence="4">Molybdopterin-synthase adenylyltransferase MoeB</fullName>
    </submittedName>
</protein>
<keyword evidence="2" id="KW-0812">Transmembrane</keyword>
<dbReference type="Gene3D" id="3.40.50.720">
    <property type="entry name" value="NAD(P)-binding Rossmann-like Domain"/>
    <property type="match status" value="1"/>
</dbReference>
<keyword evidence="5" id="KW-1185">Reference proteome</keyword>
<feature type="domain" description="THIF-type NAD/FAD binding fold" evidence="3">
    <location>
        <begin position="10"/>
        <end position="246"/>
    </location>
</feature>
<dbReference type="InterPro" id="IPR035985">
    <property type="entry name" value="Ubiquitin-activating_enz"/>
</dbReference>
<organism evidence="4 5">
    <name type="scientific">Vibrio genomosp. F10</name>
    <dbReference type="NCBI Taxonomy" id="723171"/>
    <lineage>
        <taxon>Bacteria</taxon>
        <taxon>Pseudomonadati</taxon>
        <taxon>Pseudomonadota</taxon>
        <taxon>Gammaproteobacteria</taxon>
        <taxon>Vibrionales</taxon>
        <taxon>Vibrionaceae</taxon>
        <taxon>Vibrio</taxon>
    </lineage>
</organism>
<dbReference type="Pfam" id="PF00899">
    <property type="entry name" value="ThiF"/>
    <property type="match status" value="1"/>
</dbReference>
<dbReference type="InterPro" id="IPR000594">
    <property type="entry name" value="ThiF_NAD_FAD-bd"/>
</dbReference>
<dbReference type="FunFam" id="3.40.50.720:FF:000080">
    <property type="entry name" value="Thiazole biosynthesis adenylyltransferase ThiF"/>
    <property type="match status" value="1"/>
</dbReference>
<dbReference type="EMBL" id="MAJZ01000442">
    <property type="protein sequence ID" value="OCH76537.1"/>
    <property type="molecule type" value="Genomic_DNA"/>
</dbReference>
<dbReference type="AlphaFoldDB" id="A0A1B9QZH3"/>
<keyword evidence="2" id="KW-0472">Membrane</keyword>
<evidence type="ECO:0000259" key="3">
    <source>
        <dbReference type="Pfam" id="PF00899"/>
    </source>
</evidence>
<dbReference type="GO" id="GO:0008146">
    <property type="term" value="F:sulfotransferase activity"/>
    <property type="evidence" value="ECO:0007669"/>
    <property type="project" value="TreeGrafter"/>
</dbReference>
<keyword evidence="4" id="KW-0808">Transferase</keyword>
<evidence type="ECO:0000256" key="1">
    <source>
        <dbReference type="ARBA" id="ARBA00009919"/>
    </source>
</evidence>
<gene>
    <name evidence="4" type="ORF">A6E14_09180</name>
</gene>
<keyword evidence="4" id="KW-0548">Nucleotidyltransferase</keyword>
<dbReference type="CDD" id="cd00757">
    <property type="entry name" value="ThiF_MoeB_HesA_family"/>
    <property type="match status" value="1"/>
</dbReference>
<proteinExistence type="inferred from homology"/>
<name>A0A1B9QZH3_9VIBR</name>
<sequence length="268" mass="29384">MLTDREFLNYHRQICLPDFLEEGQLNLKNSRILLLGCGGLGSAAALYLVGAGVGQLVIVDDDVVEKSNLQRQVAYRERDIASNKSSAMKRQLLSLNSDCSIRAITERLGEEQLSNEVAASDVILDCTDSFESRHLINQVCFQQGKPLISGAAIGWQGQFIVFDFPNVSPCYQCLYPKQDVSESRRCADMGIIGPVVGTVGNLQALAAIQKLALGRFECPTQQLKLFDGKTFHWQSLTLEKDTSCTVCGQESTNPNGTTDCVIAKEVTL</sequence>
<dbReference type="RefSeq" id="WP_017038206.1">
    <property type="nucleotide sequence ID" value="NZ_JBNGCH010000442.1"/>
</dbReference>
<accession>A0A1B9QZH3</accession>
<keyword evidence="2" id="KW-1133">Transmembrane helix</keyword>
<reference evidence="5" key="1">
    <citation type="submission" date="2016-06" db="EMBL/GenBank/DDBJ databases">
        <authorList>
            <person name="Hehemann J.-H."/>
            <person name="Arevalo P."/>
            <person name="Datta M.S."/>
            <person name="Polz M.F."/>
        </authorList>
    </citation>
    <scope>NUCLEOTIDE SEQUENCE [LARGE SCALE GENOMIC DNA]</scope>
    <source>
        <strain evidence="5">9CSC122</strain>
    </source>
</reference>
<dbReference type="PANTHER" id="PTHR10953">
    <property type="entry name" value="UBIQUITIN-ACTIVATING ENZYME E1"/>
    <property type="match status" value="1"/>
</dbReference>
<comment type="caution">
    <text evidence="4">The sequence shown here is derived from an EMBL/GenBank/DDBJ whole genome shotgun (WGS) entry which is preliminary data.</text>
</comment>
<dbReference type="PANTHER" id="PTHR10953:SF240">
    <property type="entry name" value="SULFUR CARRIER PROTEIN THIS ADENYLYLTRANSFERASE"/>
    <property type="match status" value="1"/>
</dbReference>
<dbReference type="GO" id="GO:0004792">
    <property type="term" value="F:thiosulfate-cyanide sulfurtransferase activity"/>
    <property type="evidence" value="ECO:0007669"/>
    <property type="project" value="TreeGrafter"/>
</dbReference>
<dbReference type="SUPFAM" id="SSF69572">
    <property type="entry name" value="Activating enzymes of the ubiquitin-like proteins"/>
    <property type="match status" value="1"/>
</dbReference>
<dbReference type="Proteomes" id="UP000093173">
    <property type="component" value="Unassembled WGS sequence"/>
</dbReference>
<dbReference type="InterPro" id="IPR045886">
    <property type="entry name" value="ThiF/MoeB/HesA"/>
</dbReference>
<comment type="similarity">
    <text evidence="1">Belongs to the HesA/MoeB/ThiF family.</text>
</comment>